<proteinExistence type="predicted"/>
<reference evidence="2 3" key="1">
    <citation type="submission" date="2016-03" db="EMBL/GenBank/DDBJ databases">
        <title>Genome sequence of Nesiotobacter sp. nov., a moderately halophilic alphaproteobacterium isolated from the Yellow Sea, China.</title>
        <authorList>
            <person name="Zhang G."/>
            <person name="Zhang R."/>
        </authorList>
    </citation>
    <scope>NUCLEOTIDE SEQUENCE [LARGE SCALE GENOMIC DNA]</scope>
    <source>
        <strain evidence="2 3">WB1-6</strain>
    </source>
</reference>
<keyword evidence="3" id="KW-1185">Reference proteome</keyword>
<dbReference type="RefSeq" id="WP_051268724.1">
    <property type="nucleotide sequence ID" value="NZ_LVVZ01000005.1"/>
</dbReference>
<feature type="compositionally biased region" description="Low complexity" evidence="1">
    <location>
        <begin position="155"/>
        <end position="164"/>
    </location>
</feature>
<feature type="region of interest" description="Disordered" evidence="1">
    <location>
        <begin position="1"/>
        <end position="108"/>
    </location>
</feature>
<protein>
    <submittedName>
        <fullName evidence="2">Uncharacterized protein</fullName>
    </submittedName>
</protein>
<dbReference type="EMBL" id="LVVZ01000005">
    <property type="protein sequence ID" value="OKL45352.1"/>
    <property type="molecule type" value="Genomic_DNA"/>
</dbReference>
<dbReference type="STRING" id="197461.A3843_03200"/>
<dbReference type="Proteomes" id="UP000185783">
    <property type="component" value="Unassembled WGS sequence"/>
</dbReference>
<sequence length="296" mass="30033">MQDDDEPKGQTPFEQAAARRKTALSQLFGGRDTGAGSALNEPGSAGSGDPFDDLISEIEQERFSQTETLSDASLADTDTDRDAPRSSVRSDASAPGTHNTMAQASSTQAALRTGLDANADPKTVSASAVPDETQNEGASDPASGSGGTGGGNGNGSSNTAEGEGQPMPGQALTTTTPDTSELNQQIVQAVQFTNYENANYVAEMVSVPADVMATQTAGHATQNAETYMNGIMQIAVAAQAVVAAKIAENPATAEADAPALEQLQKMVTEAITAFGKASETAGTSAAKIISGTKLSG</sequence>
<accession>A0A1U7JKY4</accession>
<name>A0A1U7JKY4_9HYPH</name>
<feature type="compositionally biased region" description="Polar residues" evidence="1">
    <location>
        <begin position="96"/>
        <end position="108"/>
    </location>
</feature>
<gene>
    <name evidence="2" type="ORF">A3843_03200</name>
</gene>
<organism evidence="2 3">
    <name type="scientific">Pseudovibrio exalbescens</name>
    <dbReference type="NCBI Taxonomy" id="197461"/>
    <lineage>
        <taxon>Bacteria</taxon>
        <taxon>Pseudomonadati</taxon>
        <taxon>Pseudomonadota</taxon>
        <taxon>Alphaproteobacteria</taxon>
        <taxon>Hyphomicrobiales</taxon>
        <taxon>Stappiaceae</taxon>
        <taxon>Pseudovibrio</taxon>
    </lineage>
</organism>
<comment type="caution">
    <text evidence="2">The sequence shown here is derived from an EMBL/GenBank/DDBJ whole genome shotgun (WGS) entry which is preliminary data.</text>
</comment>
<feature type="compositionally biased region" description="Gly residues" evidence="1">
    <location>
        <begin position="144"/>
        <end position="154"/>
    </location>
</feature>
<feature type="region of interest" description="Disordered" evidence="1">
    <location>
        <begin position="120"/>
        <end position="177"/>
    </location>
</feature>
<evidence type="ECO:0000256" key="1">
    <source>
        <dbReference type="SAM" id="MobiDB-lite"/>
    </source>
</evidence>
<evidence type="ECO:0000313" key="3">
    <source>
        <dbReference type="Proteomes" id="UP000185783"/>
    </source>
</evidence>
<evidence type="ECO:0000313" key="2">
    <source>
        <dbReference type="EMBL" id="OKL45352.1"/>
    </source>
</evidence>
<dbReference type="AlphaFoldDB" id="A0A1U7JKY4"/>